<keyword evidence="3" id="KW-0539">Nucleus</keyword>
<dbReference type="GO" id="GO:0000981">
    <property type="term" value="F:DNA-binding transcription factor activity, RNA polymerase II-specific"/>
    <property type="evidence" value="ECO:0007669"/>
    <property type="project" value="TreeGrafter"/>
</dbReference>
<evidence type="ECO:0000256" key="2">
    <source>
        <dbReference type="ARBA" id="ARBA00023155"/>
    </source>
</evidence>
<reference evidence="7" key="1">
    <citation type="submission" date="2010-08" db="EMBL/GenBank/DDBJ databases">
        <authorList>
            <consortium name="Caenorhabditis japonica Sequencing Consortium"/>
            <person name="Wilson R.K."/>
        </authorList>
    </citation>
    <scope>NUCLEOTIDE SEQUENCE [LARGE SCALE GENOMIC DNA]</scope>
    <source>
        <strain evidence="7">DF5081</strain>
    </source>
</reference>
<dbReference type="InterPro" id="IPR000327">
    <property type="entry name" value="POU_dom"/>
</dbReference>
<evidence type="ECO:0000313" key="6">
    <source>
        <dbReference type="EnsemblMetazoa" id="CJA14215b.1"/>
    </source>
</evidence>
<feature type="region of interest" description="Disordered" evidence="4">
    <location>
        <begin position="87"/>
        <end position="108"/>
    </location>
</feature>
<organism evidence="6 7">
    <name type="scientific">Caenorhabditis japonica</name>
    <dbReference type="NCBI Taxonomy" id="281687"/>
    <lineage>
        <taxon>Eukaryota</taxon>
        <taxon>Metazoa</taxon>
        <taxon>Ecdysozoa</taxon>
        <taxon>Nematoda</taxon>
        <taxon>Chromadorea</taxon>
        <taxon>Rhabditida</taxon>
        <taxon>Rhabditina</taxon>
        <taxon>Rhabditomorpha</taxon>
        <taxon>Rhabditoidea</taxon>
        <taxon>Rhabditidae</taxon>
        <taxon>Peloderinae</taxon>
        <taxon>Caenorhabditis</taxon>
    </lineage>
</organism>
<feature type="compositionally biased region" description="Low complexity" evidence="4">
    <location>
        <begin position="87"/>
        <end position="102"/>
    </location>
</feature>
<keyword evidence="1" id="KW-0238">DNA-binding</keyword>
<evidence type="ECO:0000256" key="1">
    <source>
        <dbReference type="ARBA" id="ARBA00023125"/>
    </source>
</evidence>
<dbReference type="PANTHER" id="PTHR11636">
    <property type="entry name" value="POU DOMAIN"/>
    <property type="match status" value="1"/>
</dbReference>
<dbReference type="Proteomes" id="UP000005237">
    <property type="component" value="Unassembled WGS sequence"/>
</dbReference>
<dbReference type="InterPro" id="IPR050255">
    <property type="entry name" value="POU_domain_TF"/>
</dbReference>
<reference evidence="6" key="2">
    <citation type="submission" date="2022-06" db="UniProtKB">
        <authorList>
            <consortium name="EnsemblMetazoa"/>
        </authorList>
    </citation>
    <scope>IDENTIFICATION</scope>
    <source>
        <strain evidence="6">DF5081</strain>
    </source>
</reference>
<dbReference type="EnsemblMetazoa" id="CJA14215b.1">
    <property type="protein sequence ID" value="CJA14215b.1"/>
    <property type="gene ID" value="WBGene00133419"/>
</dbReference>
<evidence type="ECO:0000256" key="4">
    <source>
        <dbReference type="SAM" id="MobiDB-lite"/>
    </source>
</evidence>
<evidence type="ECO:0000313" key="7">
    <source>
        <dbReference type="Proteomes" id="UP000005237"/>
    </source>
</evidence>
<feature type="region of interest" description="Disordered" evidence="4">
    <location>
        <begin position="129"/>
        <end position="159"/>
    </location>
</feature>
<accession>A0A8R1DXV3</accession>
<name>A0A8R1DXV3_CAEJA</name>
<evidence type="ECO:0000256" key="3">
    <source>
        <dbReference type="ARBA" id="ARBA00023242"/>
    </source>
</evidence>
<dbReference type="PANTHER" id="PTHR11636:SF89">
    <property type="entry name" value="POU DOMAIN PROTEIN 2, ISOFORM B-RELATED"/>
    <property type="match status" value="1"/>
</dbReference>
<dbReference type="AlphaFoldDB" id="A0A8R1DXV3"/>
<feature type="domain" description="POU-specific" evidence="5">
    <location>
        <begin position="156"/>
        <end position="179"/>
    </location>
</feature>
<dbReference type="PROSITE" id="PS51179">
    <property type="entry name" value="POU_3"/>
    <property type="match status" value="1"/>
</dbReference>
<keyword evidence="7" id="KW-1185">Reference proteome</keyword>
<dbReference type="GO" id="GO:0000978">
    <property type="term" value="F:RNA polymerase II cis-regulatory region sequence-specific DNA binding"/>
    <property type="evidence" value="ECO:0007669"/>
    <property type="project" value="TreeGrafter"/>
</dbReference>
<protein>
    <submittedName>
        <fullName evidence="6">POU-specific domain-containing protein</fullName>
    </submittedName>
</protein>
<sequence length="179" mass="19776">MVRMPGQVRSGQVMSGQVIKPTCEAFQEWTPAPLYHHPPHLQFMLPHHDWTYSHLPALPHTLTTTVTQSTTVVAAAAAAQHQHQQQQQSQLAQLAQQQNTSTPPLIKPEIERPDIIQRLMPPWPPYQFTCEENGAGGAGGGVGGGQQSLSDISDDSEQCVPEDLESFAKQFKQRRIKLG</sequence>
<keyword evidence="2" id="KW-0371">Homeobox</keyword>
<proteinExistence type="predicted"/>
<evidence type="ECO:0000259" key="5">
    <source>
        <dbReference type="PROSITE" id="PS51179"/>
    </source>
</evidence>
<feature type="compositionally biased region" description="Gly residues" evidence="4">
    <location>
        <begin position="134"/>
        <end position="146"/>
    </location>
</feature>